<dbReference type="AlphaFoldDB" id="A0A933NXT0"/>
<dbReference type="EMBL" id="JACRAF010000049">
    <property type="protein sequence ID" value="MBI4923254.1"/>
    <property type="molecule type" value="Genomic_DNA"/>
</dbReference>
<sequence length="62" mass="6796">MASKLPDFDQWIDAMAAIVRLELAPEYRAGVKANLKTAAKMAALLDKTPLKDHAEAAPVYRV</sequence>
<dbReference type="Pfam" id="PF13318">
    <property type="entry name" value="AtzG-like"/>
    <property type="match status" value="1"/>
</dbReference>
<evidence type="ECO:0000313" key="2">
    <source>
        <dbReference type="Proteomes" id="UP000782610"/>
    </source>
</evidence>
<organism evidence="1 2">
    <name type="scientific">Devosia nanyangense</name>
    <dbReference type="NCBI Taxonomy" id="1228055"/>
    <lineage>
        <taxon>Bacteria</taxon>
        <taxon>Pseudomonadati</taxon>
        <taxon>Pseudomonadota</taxon>
        <taxon>Alphaproteobacteria</taxon>
        <taxon>Hyphomicrobiales</taxon>
        <taxon>Devosiaceae</taxon>
        <taxon>Devosia</taxon>
    </lineage>
</organism>
<reference evidence="1" key="1">
    <citation type="submission" date="2020-07" db="EMBL/GenBank/DDBJ databases">
        <title>Huge and variable diversity of episymbiotic CPR bacteria and DPANN archaea in groundwater ecosystems.</title>
        <authorList>
            <person name="He C.Y."/>
            <person name="Keren R."/>
            <person name="Whittaker M."/>
            <person name="Farag I.F."/>
            <person name="Doudna J."/>
            <person name="Cate J.H.D."/>
            <person name="Banfield J.F."/>
        </authorList>
    </citation>
    <scope>NUCLEOTIDE SEQUENCE</scope>
    <source>
        <strain evidence="1">NC_groundwater_1586_Pr3_B-0.1um_66_15</strain>
    </source>
</reference>
<proteinExistence type="predicted"/>
<evidence type="ECO:0000313" key="1">
    <source>
        <dbReference type="EMBL" id="MBI4923254.1"/>
    </source>
</evidence>
<gene>
    <name evidence="1" type="ORF">HY834_16050</name>
</gene>
<dbReference type="Proteomes" id="UP000782610">
    <property type="component" value="Unassembled WGS sequence"/>
</dbReference>
<dbReference type="InterPro" id="IPR025148">
    <property type="entry name" value="AtzG-like"/>
</dbReference>
<accession>A0A933NXT0</accession>
<name>A0A933NXT0_9HYPH</name>
<protein>
    <submittedName>
        <fullName evidence="1">DUF4089 domain-containing protein</fullName>
    </submittedName>
</protein>
<comment type="caution">
    <text evidence="1">The sequence shown here is derived from an EMBL/GenBank/DDBJ whole genome shotgun (WGS) entry which is preliminary data.</text>
</comment>